<dbReference type="HAMAP" id="MF_01027">
    <property type="entry name" value="LeuC_type2"/>
    <property type="match status" value="1"/>
</dbReference>
<dbReference type="PANTHER" id="PTHR43822">
    <property type="entry name" value="HOMOACONITASE, MITOCHONDRIAL-RELATED"/>
    <property type="match status" value="1"/>
</dbReference>
<dbReference type="GO" id="GO:0003861">
    <property type="term" value="F:3-isopropylmalate dehydratase activity"/>
    <property type="evidence" value="ECO:0007669"/>
    <property type="project" value="UniProtKB-EC"/>
</dbReference>
<dbReference type="NCBIfam" id="TIGR02083">
    <property type="entry name" value="LEU2"/>
    <property type="match status" value="1"/>
</dbReference>
<evidence type="ECO:0000259" key="7">
    <source>
        <dbReference type="Pfam" id="PF00330"/>
    </source>
</evidence>
<evidence type="ECO:0000256" key="2">
    <source>
        <dbReference type="ARBA" id="ARBA00022723"/>
    </source>
</evidence>
<reference evidence="8 9" key="1">
    <citation type="submission" date="2023-07" db="EMBL/GenBank/DDBJ databases">
        <title>Genomic Encyclopedia of Type Strains, Phase IV (KMG-IV): sequencing the most valuable type-strain genomes for metagenomic binning, comparative biology and taxonomic classification.</title>
        <authorList>
            <person name="Goeker M."/>
        </authorList>
    </citation>
    <scope>NUCLEOTIDE SEQUENCE [LARGE SCALE GENOMIC DNA]</scope>
    <source>
        <strain evidence="8 9">DSM 16980</strain>
    </source>
</reference>
<dbReference type="NCBIfam" id="TIGR02086">
    <property type="entry name" value="IPMI_arch"/>
    <property type="match status" value="1"/>
</dbReference>
<evidence type="ECO:0000256" key="5">
    <source>
        <dbReference type="ARBA" id="ARBA00023239"/>
    </source>
</evidence>
<comment type="function">
    <text evidence="6">Catalyzes the isomerization between 2-isopropylmalate and 3-isopropylmalate, via the formation of 2-isopropylmaleate.</text>
</comment>
<proteinExistence type="inferred from homology"/>
<keyword evidence="6" id="KW-0100">Branched-chain amino acid biosynthesis</keyword>
<dbReference type="EMBL" id="JAUSUE010000007">
    <property type="protein sequence ID" value="MDQ0203597.1"/>
    <property type="molecule type" value="Genomic_DNA"/>
</dbReference>
<name>A0ABT9Y6Z1_9FIRM</name>
<dbReference type="PRINTS" id="PR00415">
    <property type="entry name" value="ACONITASE"/>
</dbReference>
<dbReference type="SUPFAM" id="SSF53732">
    <property type="entry name" value="Aconitase iron-sulfur domain"/>
    <property type="match status" value="1"/>
</dbReference>
<dbReference type="PROSITE" id="PS01244">
    <property type="entry name" value="ACONITASE_2"/>
    <property type="match status" value="1"/>
</dbReference>
<keyword evidence="6" id="KW-0028">Amino-acid biosynthesis</keyword>
<evidence type="ECO:0000313" key="9">
    <source>
        <dbReference type="Proteomes" id="UP001239167"/>
    </source>
</evidence>
<dbReference type="InterPro" id="IPR011826">
    <property type="entry name" value="HAcnase/IPMdehydase_lsu_prok"/>
</dbReference>
<feature type="binding site" evidence="6">
    <location>
        <position position="299"/>
    </location>
    <ligand>
        <name>[4Fe-4S] cluster</name>
        <dbReference type="ChEBI" id="CHEBI:49883"/>
    </ligand>
</feature>
<comment type="similarity">
    <text evidence="6">Belongs to the aconitase/IPM isomerase family. LeuC type 2 subfamily.</text>
</comment>
<feature type="binding site" evidence="6">
    <location>
        <position position="359"/>
    </location>
    <ligand>
        <name>[4Fe-4S] cluster</name>
        <dbReference type="ChEBI" id="CHEBI:49883"/>
    </ligand>
</feature>
<dbReference type="NCBIfam" id="TIGR01343">
    <property type="entry name" value="hacA_fam"/>
    <property type="match status" value="1"/>
</dbReference>
<dbReference type="InterPro" id="IPR006251">
    <property type="entry name" value="Homoacnase/IPMdehydase_lsu"/>
</dbReference>
<comment type="cofactor">
    <cofactor evidence="6">
        <name>[4Fe-4S] cluster</name>
        <dbReference type="ChEBI" id="CHEBI:49883"/>
    </cofactor>
    <text evidence="6">Binds 1 [4Fe-4S] cluster per subunit.</text>
</comment>
<feature type="domain" description="Aconitase/3-isopropylmalate dehydratase large subunit alpha/beta/alpha" evidence="7">
    <location>
        <begin position="7"/>
        <end position="283"/>
    </location>
</feature>
<dbReference type="EC" id="4.2.1.33" evidence="6"/>
<dbReference type="InterPro" id="IPR018136">
    <property type="entry name" value="Aconitase_4Fe-4S_BS"/>
</dbReference>
<keyword evidence="3 6" id="KW-0408">Iron</keyword>
<dbReference type="Gene3D" id="3.30.499.10">
    <property type="entry name" value="Aconitase, domain 3"/>
    <property type="match status" value="2"/>
</dbReference>
<organism evidence="8 9">
    <name type="scientific">Pectinatus haikarae</name>
    <dbReference type="NCBI Taxonomy" id="349096"/>
    <lineage>
        <taxon>Bacteria</taxon>
        <taxon>Bacillati</taxon>
        <taxon>Bacillota</taxon>
        <taxon>Negativicutes</taxon>
        <taxon>Selenomonadales</taxon>
        <taxon>Selenomonadaceae</taxon>
        <taxon>Pectinatus</taxon>
    </lineage>
</organism>
<dbReference type="RefSeq" id="WP_307223666.1">
    <property type="nucleotide sequence ID" value="NZ_CP116940.1"/>
</dbReference>
<feature type="binding site" evidence="6">
    <location>
        <position position="362"/>
    </location>
    <ligand>
        <name>[4Fe-4S] cluster</name>
        <dbReference type="ChEBI" id="CHEBI:49883"/>
    </ligand>
</feature>
<dbReference type="PANTHER" id="PTHR43822:SF16">
    <property type="entry name" value="3-ISOPROPYLMALATE DEHYDRATASE LARGE SUBUNIT 2"/>
    <property type="match status" value="1"/>
</dbReference>
<dbReference type="InterPro" id="IPR036008">
    <property type="entry name" value="Aconitase_4Fe-4S_dom"/>
</dbReference>
<evidence type="ECO:0000256" key="1">
    <source>
        <dbReference type="ARBA" id="ARBA00022485"/>
    </source>
</evidence>
<comment type="subunit">
    <text evidence="6">Heterodimer of LeuC and LeuD.</text>
</comment>
<dbReference type="Proteomes" id="UP001239167">
    <property type="component" value="Unassembled WGS sequence"/>
</dbReference>
<keyword evidence="1 6" id="KW-0004">4Fe-4S</keyword>
<sequence length="419" mass="44587">MGMNMTEKILAAHAGLKEASAGQLVTCKLDMVLANDVTAPPSFKEFEKIGGPVFDNTKIALVPDHFTPNKDIKSAGLSKAVRDFANKYNIINYFEVGRGGIEHVILPEKGIVAPGMLTIGADSHTCTYGALGGFSTGVGTTDLAVALATGEAWFKVPEAIKVELTGDKPADITGKDVMLTLIGMIGVDGALYKTLEFSGEGVHSLSMDDRFTIANMAIEAGGKNGIFPVDELTMEYIKDRVKKPYTIVEADADAKYCDTVKINLNDLVPVVAFPHLPGNTKKVAEIDDIKIDQVVIGSCTNGRIEDMRIAAQVMKGHTVHKDVRCIVIPGSQQVYKEAVKSGYIDIFIDAGASVSTPTCGPCLGAHMGILASGERCVSTTNRNFRGRMGHVDSEVYLAGPQVAAASAILGKIAQPEDLR</sequence>
<keyword evidence="9" id="KW-1185">Reference proteome</keyword>
<dbReference type="Pfam" id="PF00330">
    <property type="entry name" value="Aconitase"/>
    <property type="match status" value="1"/>
</dbReference>
<evidence type="ECO:0000256" key="3">
    <source>
        <dbReference type="ARBA" id="ARBA00023004"/>
    </source>
</evidence>
<protein>
    <recommendedName>
        <fullName evidence="6">3-isopropylmalate dehydratase large subunit</fullName>
        <ecNumber evidence="6">4.2.1.33</ecNumber>
    </recommendedName>
    <alternativeName>
        <fullName evidence="6">Alpha-IPM isomerase</fullName>
        <shortName evidence="6">IPMI</shortName>
    </alternativeName>
    <alternativeName>
        <fullName evidence="6">Isopropylmalate isomerase</fullName>
    </alternativeName>
</protein>
<dbReference type="InterPro" id="IPR050067">
    <property type="entry name" value="IPM_dehydratase_rel_enz"/>
</dbReference>
<dbReference type="PROSITE" id="PS00450">
    <property type="entry name" value="ACONITASE_1"/>
    <property type="match status" value="1"/>
</dbReference>
<evidence type="ECO:0000256" key="4">
    <source>
        <dbReference type="ARBA" id="ARBA00023014"/>
    </source>
</evidence>
<evidence type="ECO:0000313" key="8">
    <source>
        <dbReference type="EMBL" id="MDQ0203597.1"/>
    </source>
</evidence>
<dbReference type="NCBIfam" id="NF001614">
    <property type="entry name" value="PRK00402.1"/>
    <property type="match status" value="1"/>
</dbReference>
<comment type="pathway">
    <text evidence="6">Amino-acid biosynthesis; L-leucine biosynthesis; L-leucine from 3-methyl-2-oxobutanoate: step 2/4.</text>
</comment>
<dbReference type="InterPro" id="IPR001030">
    <property type="entry name" value="Acoase/IPM_deHydtase_lsu_aba"/>
</dbReference>
<keyword evidence="4 6" id="KW-0411">Iron-sulfur</keyword>
<evidence type="ECO:0000256" key="6">
    <source>
        <dbReference type="HAMAP-Rule" id="MF_01027"/>
    </source>
</evidence>
<comment type="caution">
    <text evidence="8">The sequence shown here is derived from an EMBL/GenBank/DDBJ whole genome shotgun (WGS) entry which is preliminary data.</text>
</comment>
<comment type="catalytic activity">
    <reaction evidence="6">
        <text>(2R,3S)-3-isopropylmalate = (2S)-2-isopropylmalate</text>
        <dbReference type="Rhea" id="RHEA:32287"/>
        <dbReference type="ChEBI" id="CHEBI:1178"/>
        <dbReference type="ChEBI" id="CHEBI:35121"/>
        <dbReference type="EC" id="4.2.1.33"/>
    </reaction>
</comment>
<gene>
    <name evidence="6" type="primary">leuC</name>
    <name evidence="8" type="ORF">J2S01_001313</name>
</gene>
<keyword evidence="6" id="KW-0432">Leucine biosynthesis</keyword>
<keyword evidence="2 6" id="KW-0479">Metal-binding</keyword>
<dbReference type="InterPro" id="IPR015931">
    <property type="entry name" value="Acnase/IPM_dHydase_lsu_aba_1/3"/>
</dbReference>
<dbReference type="InterPro" id="IPR011823">
    <property type="entry name" value="IsopropMal_deHydtase_lsu_bac"/>
</dbReference>
<accession>A0ABT9Y6Z1</accession>
<dbReference type="CDD" id="cd01583">
    <property type="entry name" value="IPMI"/>
    <property type="match status" value="1"/>
</dbReference>
<dbReference type="InterPro" id="IPR033941">
    <property type="entry name" value="IPMI_cat"/>
</dbReference>
<keyword evidence="5 6" id="KW-0456">Lyase</keyword>
<dbReference type="GO" id="GO:0047508">
    <property type="term" value="F:(R)-2-methylmalate dehydratase activity"/>
    <property type="evidence" value="ECO:0007669"/>
    <property type="project" value="UniProtKB-EC"/>
</dbReference>